<keyword evidence="5" id="KW-1185">Reference proteome</keyword>
<evidence type="ECO:0000313" key="4">
    <source>
        <dbReference type="EMBL" id="KAG2207231.1"/>
    </source>
</evidence>
<name>A0A8H7V210_9FUNG</name>
<dbReference type="Gene3D" id="3.30.70.330">
    <property type="match status" value="1"/>
</dbReference>
<keyword evidence="1" id="KW-0694">RNA-binding</keyword>
<reference evidence="4" key="1">
    <citation type="submission" date="2020-12" db="EMBL/GenBank/DDBJ databases">
        <title>Metabolic potential, ecology and presence of endohyphal bacteria is reflected in genomic diversity of Mucoromycotina.</title>
        <authorList>
            <person name="Muszewska A."/>
            <person name="Okrasinska A."/>
            <person name="Steczkiewicz K."/>
            <person name="Drgas O."/>
            <person name="Orlowska M."/>
            <person name="Perlinska-Lenart U."/>
            <person name="Aleksandrzak-Piekarczyk T."/>
            <person name="Szatraj K."/>
            <person name="Zielenkiewicz U."/>
            <person name="Pilsyk S."/>
            <person name="Malc E."/>
            <person name="Mieczkowski P."/>
            <person name="Kruszewska J.S."/>
            <person name="Biernat P."/>
            <person name="Pawlowska J."/>
        </authorList>
    </citation>
    <scope>NUCLEOTIDE SEQUENCE</scope>
    <source>
        <strain evidence="4">WA0000017839</strain>
    </source>
</reference>
<feature type="compositionally biased region" description="Acidic residues" evidence="2">
    <location>
        <begin position="87"/>
        <end position="99"/>
    </location>
</feature>
<sequence length="842" mass="95457">MTEPNGNDTAIAKKSVVDDFFSALFANNTTVSDDNTPANNSTTTTTTTTTTTIEAFENKAPSTNQDSTADGQDYKYKYNPEVINNDNEQDESNIMDEEEQSNHGGRKRERVLDEFDEYSLLSKRRGSDRSKNNFKRKAIEARESIQDVNQNADIDNIKIDRQILSKRDIDWSTVKPESRMLVRQLPKFIDKQDVMNYFSKYGEVLEVVQKTPFGFVHFENPEACAQAVQVENGKPFHGIVLDLEICKRKPFFARAAERDVREPNAREPAPVEESPRNANVRRNSVQKNFDPRARGVRQEQYDPYNARNASPPAPPLRFQQSTPPPPPTTTTIPRRRADNNRNMDRGRNNDYRPDYGRNQPNDYGRQNDFSQANRNDFNGGRNQQNDYGRQQQQQHQQYQQHQHQQQQQNHQQQQYHHQQMQHQEENRGYNNNNNSNNYNRGNADSGRNSYNPRYNDQPMNGGRNSYNPRYNEATDDGRNSYVPRYNDAPYAPRFNEIKEEVRSDSYTPRYNAVKEEVRSDSYTPRYNDVKEEGRGYVPRYNDPMLRSPTRNYTTAAPVVPSLPVPLIPARQGNEVPTVQIVAWDNVAYGYTDYIERVFSSNHIRASSITLPYTKESRESIVKQMILEGVKAIVMIDRHNEFITKIYLQVFAPAENGQGVRYDEYDSVTAIEAVSIIRRAYPQTPIAPPPPPQAPAIDMNTLASLYNMIQPKSNGTVASPAVNNQPTIPQLLATLVNGLNVNATPTMMPASLPPPPPPQQQQQQQQQKHQLPEQPNIAALISTAANGNPALAQLLAQMTATGITPQQASPSSASPHVAYSPSVPNSLLEPTLGYPSSADHQPK</sequence>
<dbReference type="PROSITE" id="PS50102">
    <property type="entry name" value="RRM"/>
    <property type="match status" value="1"/>
</dbReference>
<dbReference type="InterPro" id="IPR052145">
    <property type="entry name" value="Mediator/Homeobox_domain"/>
</dbReference>
<feature type="compositionally biased region" description="Low complexity" evidence="2">
    <location>
        <begin position="428"/>
        <end position="442"/>
    </location>
</feature>
<organism evidence="4 5">
    <name type="scientific">Mucor saturninus</name>
    <dbReference type="NCBI Taxonomy" id="64648"/>
    <lineage>
        <taxon>Eukaryota</taxon>
        <taxon>Fungi</taxon>
        <taxon>Fungi incertae sedis</taxon>
        <taxon>Mucoromycota</taxon>
        <taxon>Mucoromycotina</taxon>
        <taxon>Mucoromycetes</taxon>
        <taxon>Mucorales</taxon>
        <taxon>Mucorineae</taxon>
        <taxon>Mucoraceae</taxon>
        <taxon>Mucor</taxon>
    </lineage>
</organism>
<dbReference type="Pfam" id="PF00076">
    <property type="entry name" value="RRM_1"/>
    <property type="match status" value="1"/>
</dbReference>
<accession>A0A8H7V210</accession>
<feature type="compositionally biased region" description="Polar residues" evidence="2">
    <location>
        <begin position="276"/>
        <end position="287"/>
    </location>
</feature>
<feature type="compositionally biased region" description="Low complexity" evidence="2">
    <location>
        <begin position="759"/>
        <end position="771"/>
    </location>
</feature>
<comment type="caution">
    <text evidence="4">The sequence shown here is derived from an EMBL/GenBank/DDBJ whole genome shotgun (WGS) entry which is preliminary data.</text>
</comment>
<feature type="domain" description="RRM" evidence="3">
    <location>
        <begin position="178"/>
        <end position="248"/>
    </location>
</feature>
<gene>
    <name evidence="4" type="ORF">INT47_012284</name>
</gene>
<dbReference type="InterPro" id="IPR035979">
    <property type="entry name" value="RBD_domain_sf"/>
</dbReference>
<dbReference type="EMBL" id="JAEPRD010000026">
    <property type="protein sequence ID" value="KAG2207231.1"/>
    <property type="molecule type" value="Genomic_DNA"/>
</dbReference>
<dbReference type="GO" id="GO:0003723">
    <property type="term" value="F:RNA binding"/>
    <property type="evidence" value="ECO:0007669"/>
    <property type="project" value="UniProtKB-UniRule"/>
</dbReference>
<dbReference type="OrthoDB" id="10044938at2759"/>
<feature type="compositionally biased region" description="Low complexity" evidence="2">
    <location>
        <begin position="804"/>
        <end position="823"/>
    </location>
</feature>
<evidence type="ECO:0000313" key="5">
    <source>
        <dbReference type="Proteomes" id="UP000603453"/>
    </source>
</evidence>
<dbReference type="InterPro" id="IPR000504">
    <property type="entry name" value="RRM_dom"/>
</dbReference>
<feature type="region of interest" description="Disordered" evidence="2">
    <location>
        <begin position="258"/>
        <end position="487"/>
    </location>
</feature>
<feature type="compositionally biased region" description="Low complexity" evidence="2">
    <location>
        <begin position="42"/>
        <end position="52"/>
    </location>
</feature>
<dbReference type="SUPFAM" id="SSF54928">
    <property type="entry name" value="RNA-binding domain, RBD"/>
    <property type="match status" value="1"/>
</dbReference>
<evidence type="ECO:0000259" key="3">
    <source>
        <dbReference type="PROSITE" id="PS50102"/>
    </source>
</evidence>
<evidence type="ECO:0000256" key="1">
    <source>
        <dbReference type="PROSITE-ProRule" id="PRU00176"/>
    </source>
</evidence>
<feature type="compositionally biased region" description="Basic and acidic residues" evidence="2">
    <location>
        <begin position="289"/>
        <end position="300"/>
    </location>
</feature>
<dbReference type="InterPro" id="IPR012677">
    <property type="entry name" value="Nucleotide-bd_a/b_plait_sf"/>
</dbReference>
<feature type="compositionally biased region" description="Low complexity" evidence="2">
    <location>
        <begin position="390"/>
        <end position="421"/>
    </location>
</feature>
<feature type="compositionally biased region" description="Basic and acidic residues" evidence="2">
    <location>
        <begin position="335"/>
        <end position="355"/>
    </location>
</feature>
<dbReference type="PANTHER" id="PTHR24330">
    <property type="entry name" value="HOMEOBOX PROTEIN BARH-LIKE"/>
    <property type="match status" value="1"/>
</dbReference>
<dbReference type="AlphaFoldDB" id="A0A8H7V210"/>
<feature type="compositionally biased region" description="Polar residues" evidence="2">
    <location>
        <begin position="367"/>
        <end position="389"/>
    </location>
</feature>
<feature type="compositionally biased region" description="Polar residues" evidence="2">
    <location>
        <begin position="60"/>
        <end position="70"/>
    </location>
</feature>
<feature type="compositionally biased region" description="Polar residues" evidence="2">
    <location>
        <begin position="28"/>
        <end position="41"/>
    </location>
</feature>
<feature type="region of interest" description="Disordered" evidence="2">
    <location>
        <begin position="525"/>
        <end position="548"/>
    </location>
</feature>
<evidence type="ECO:0000256" key="2">
    <source>
        <dbReference type="SAM" id="MobiDB-lite"/>
    </source>
</evidence>
<dbReference type="Proteomes" id="UP000603453">
    <property type="component" value="Unassembled WGS sequence"/>
</dbReference>
<feature type="region of interest" description="Disordered" evidence="2">
    <location>
        <begin position="28"/>
        <end position="110"/>
    </location>
</feature>
<proteinExistence type="predicted"/>
<dbReference type="SMART" id="SM00360">
    <property type="entry name" value="RRM"/>
    <property type="match status" value="1"/>
</dbReference>
<feature type="region of interest" description="Disordered" evidence="2">
    <location>
        <begin position="743"/>
        <end position="771"/>
    </location>
</feature>
<protein>
    <recommendedName>
        <fullName evidence="3">RRM domain-containing protein</fullName>
    </recommendedName>
</protein>
<feature type="compositionally biased region" description="Polar residues" evidence="2">
    <location>
        <begin position="445"/>
        <end position="468"/>
    </location>
</feature>
<feature type="region of interest" description="Disordered" evidence="2">
    <location>
        <begin position="801"/>
        <end position="842"/>
    </location>
</feature>
<dbReference type="PANTHER" id="PTHR24330:SF19">
    <property type="entry name" value="MEDIATOR OF RNA POLYMERASE II TRANSCRIPTION SUBUNIT 29"/>
    <property type="match status" value="1"/>
</dbReference>